<keyword evidence="2" id="KW-1003">Cell membrane</keyword>
<feature type="domain" description="Histidine kinase/HSP90-like ATPase" evidence="13">
    <location>
        <begin position="467"/>
        <end position="571"/>
    </location>
</feature>
<evidence type="ECO:0000256" key="6">
    <source>
        <dbReference type="ARBA" id="ARBA00022741"/>
    </source>
</evidence>
<evidence type="ECO:0000256" key="8">
    <source>
        <dbReference type="ARBA" id="ARBA00022840"/>
    </source>
</evidence>
<evidence type="ECO:0000256" key="12">
    <source>
        <dbReference type="SAM" id="Phobius"/>
    </source>
</evidence>
<dbReference type="InterPro" id="IPR003594">
    <property type="entry name" value="HATPase_dom"/>
</dbReference>
<dbReference type="Proteomes" id="UP000189941">
    <property type="component" value="Unassembled WGS sequence"/>
</dbReference>
<dbReference type="SUPFAM" id="SSF55874">
    <property type="entry name" value="ATPase domain of HSP90 chaperone/DNA topoisomerase II/histidine kinase"/>
    <property type="match status" value="1"/>
</dbReference>
<dbReference type="OrthoDB" id="9776552at2"/>
<protein>
    <submittedName>
        <fullName evidence="15">Two-component system, sensor histidine kinase YesM</fullName>
    </submittedName>
</protein>
<proteinExistence type="predicted"/>
<sequence length="577" mass="67336">MKINKLLNSVERKLYLIYFIIAIPIFVIIFVLSIFVRNDQIENKISEINNVTAQVARNISDLTQKGTELSNLLYYDTELSDLALHNYQTNFEVYEKYKNYTITSEYIKYYPEIRKIKLYVENQTALSGNTIIPVTKEIRDTIWYRNSVKRKTRELWAVYKDETSTHKNLTLNRSIYLEDGQLVGVLAISFFTDNLISNLNQSDIPMALVLNGQVIFSNSLFDQYKYPPNGEDLIDAIEDENNIYSKNVIVENPDSKLYIYATIPKKVINEEVNRYLIYAYLGILTSFLFSYLLLILFVKNFGIRVTKLKKNMDKVANGYFNIPSKIEGNDEIAEIYSKLYMTMQSQRKLIYDRYKYEIDNKNQELMLKEAEFSFLASQINPHFLYNALENIRMQAVLNNDRQVANAIKILSRLLRRALETPHKKIIDIEDELKFVDDYMKIQKMRFEERIEYALSNNLNNEHPILPLIIQPLVENAVVHGMENISRKVTVSVKIMEFNHEILIKVHDNGSGIEVSELIAIKEKINSMNMSSKNIGLVNVNKRIKLYYGEQYGLEIESVENVYTCVTLKIPKIVEDLK</sequence>
<evidence type="ECO:0000256" key="1">
    <source>
        <dbReference type="ARBA" id="ARBA00004651"/>
    </source>
</evidence>
<dbReference type="Pfam" id="PF06580">
    <property type="entry name" value="His_kinase"/>
    <property type="match status" value="1"/>
</dbReference>
<dbReference type="RefSeq" id="WP_078756284.1">
    <property type="nucleotide sequence ID" value="NZ_FUWO01000014.1"/>
</dbReference>
<evidence type="ECO:0000259" key="13">
    <source>
        <dbReference type="Pfam" id="PF02518"/>
    </source>
</evidence>
<evidence type="ECO:0000256" key="10">
    <source>
        <dbReference type="ARBA" id="ARBA00023012"/>
    </source>
</evidence>
<evidence type="ECO:0000313" key="15">
    <source>
        <dbReference type="EMBL" id="SJZ71145.1"/>
    </source>
</evidence>
<keyword evidence="5 12" id="KW-0812">Transmembrane</keyword>
<evidence type="ECO:0000256" key="7">
    <source>
        <dbReference type="ARBA" id="ARBA00022777"/>
    </source>
</evidence>
<keyword evidence="9 12" id="KW-1133">Transmembrane helix</keyword>
<feature type="transmembrane region" description="Helical" evidence="12">
    <location>
        <begin position="275"/>
        <end position="298"/>
    </location>
</feature>
<organism evidence="15 16">
    <name type="scientific">Globicatella sulfidifaciens DSM 15739</name>
    <dbReference type="NCBI Taxonomy" id="1121925"/>
    <lineage>
        <taxon>Bacteria</taxon>
        <taxon>Bacillati</taxon>
        <taxon>Bacillota</taxon>
        <taxon>Bacilli</taxon>
        <taxon>Lactobacillales</taxon>
        <taxon>Aerococcaceae</taxon>
        <taxon>Globicatella</taxon>
    </lineage>
</organism>
<evidence type="ECO:0000256" key="5">
    <source>
        <dbReference type="ARBA" id="ARBA00022692"/>
    </source>
</evidence>
<dbReference type="InterPro" id="IPR036890">
    <property type="entry name" value="HATPase_C_sf"/>
</dbReference>
<feature type="domain" description="Signal transduction histidine kinase internal region" evidence="14">
    <location>
        <begin position="370"/>
        <end position="450"/>
    </location>
</feature>
<dbReference type="InterPro" id="IPR010559">
    <property type="entry name" value="Sig_transdc_His_kin_internal"/>
</dbReference>
<dbReference type="PANTHER" id="PTHR34220">
    <property type="entry name" value="SENSOR HISTIDINE KINASE YPDA"/>
    <property type="match status" value="1"/>
</dbReference>
<dbReference type="InterPro" id="IPR050640">
    <property type="entry name" value="Bact_2-comp_sensor_kinase"/>
</dbReference>
<evidence type="ECO:0000313" key="16">
    <source>
        <dbReference type="Proteomes" id="UP000189941"/>
    </source>
</evidence>
<keyword evidence="16" id="KW-1185">Reference proteome</keyword>
<evidence type="ECO:0000259" key="14">
    <source>
        <dbReference type="Pfam" id="PF06580"/>
    </source>
</evidence>
<dbReference type="Pfam" id="PF02518">
    <property type="entry name" value="HATPase_c"/>
    <property type="match status" value="1"/>
</dbReference>
<dbReference type="GO" id="GO:0005886">
    <property type="term" value="C:plasma membrane"/>
    <property type="evidence" value="ECO:0007669"/>
    <property type="project" value="UniProtKB-SubCell"/>
</dbReference>
<gene>
    <name evidence="15" type="ORF">SAMN02746011_01571</name>
</gene>
<dbReference type="GO" id="GO:0000155">
    <property type="term" value="F:phosphorelay sensor kinase activity"/>
    <property type="evidence" value="ECO:0007669"/>
    <property type="project" value="InterPro"/>
</dbReference>
<dbReference type="Gene3D" id="6.10.340.10">
    <property type="match status" value="1"/>
</dbReference>
<keyword evidence="3" id="KW-0597">Phosphoprotein</keyword>
<keyword evidence="4" id="KW-0808">Transferase</keyword>
<keyword evidence="10" id="KW-0902">Two-component regulatory system</keyword>
<accession>A0A1T4MWI7</accession>
<evidence type="ECO:0000256" key="4">
    <source>
        <dbReference type="ARBA" id="ARBA00022679"/>
    </source>
</evidence>
<dbReference type="EMBL" id="FUWO01000014">
    <property type="protein sequence ID" value="SJZ71145.1"/>
    <property type="molecule type" value="Genomic_DNA"/>
</dbReference>
<dbReference type="GO" id="GO:0005524">
    <property type="term" value="F:ATP binding"/>
    <property type="evidence" value="ECO:0007669"/>
    <property type="project" value="UniProtKB-KW"/>
</dbReference>
<keyword evidence="8" id="KW-0067">ATP-binding</keyword>
<dbReference type="Gene3D" id="3.30.565.10">
    <property type="entry name" value="Histidine kinase-like ATPase, C-terminal domain"/>
    <property type="match status" value="1"/>
</dbReference>
<dbReference type="AlphaFoldDB" id="A0A1T4MWI7"/>
<evidence type="ECO:0000256" key="11">
    <source>
        <dbReference type="ARBA" id="ARBA00023136"/>
    </source>
</evidence>
<keyword evidence="7 15" id="KW-0418">Kinase</keyword>
<dbReference type="STRING" id="1121925.SAMN02746011_01571"/>
<keyword evidence="11 12" id="KW-0472">Membrane</keyword>
<evidence type="ECO:0000256" key="9">
    <source>
        <dbReference type="ARBA" id="ARBA00022989"/>
    </source>
</evidence>
<reference evidence="16" key="1">
    <citation type="submission" date="2017-02" db="EMBL/GenBank/DDBJ databases">
        <authorList>
            <person name="Varghese N."/>
            <person name="Submissions S."/>
        </authorList>
    </citation>
    <scope>NUCLEOTIDE SEQUENCE [LARGE SCALE GENOMIC DNA]</scope>
    <source>
        <strain evidence="16">DSM 15739</strain>
    </source>
</reference>
<feature type="transmembrane region" description="Helical" evidence="12">
    <location>
        <begin position="15"/>
        <end position="36"/>
    </location>
</feature>
<dbReference type="PANTHER" id="PTHR34220:SF11">
    <property type="entry name" value="SENSOR PROTEIN KINASE HPTS"/>
    <property type="match status" value="1"/>
</dbReference>
<name>A0A1T4MWI7_9LACT</name>
<evidence type="ECO:0000256" key="2">
    <source>
        <dbReference type="ARBA" id="ARBA00022475"/>
    </source>
</evidence>
<keyword evidence="6" id="KW-0547">Nucleotide-binding</keyword>
<comment type="subcellular location">
    <subcellularLocation>
        <location evidence="1">Cell membrane</location>
        <topology evidence="1">Multi-pass membrane protein</topology>
    </subcellularLocation>
</comment>
<evidence type="ECO:0000256" key="3">
    <source>
        <dbReference type="ARBA" id="ARBA00022553"/>
    </source>
</evidence>